<keyword evidence="3 5" id="KW-0067">ATP-binding</keyword>
<dbReference type="GO" id="GO:0016887">
    <property type="term" value="F:ATP hydrolysis activity"/>
    <property type="evidence" value="ECO:0007669"/>
    <property type="project" value="InterPro"/>
</dbReference>
<dbReference type="RefSeq" id="WP_185293756.1">
    <property type="nucleotide sequence ID" value="NZ_AP023287.1"/>
</dbReference>
<keyword evidence="1" id="KW-0813">Transport</keyword>
<dbReference type="PANTHER" id="PTHR42794">
    <property type="entry name" value="HEMIN IMPORT ATP-BINDING PROTEIN HMUV"/>
    <property type="match status" value="1"/>
</dbReference>
<dbReference type="InterPro" id="IPR003593">
    <property type="entry name" value="AAA+_ATPase"/>
</dbReference>
<dbReference type="EMBL" id="AP023287">
    <property type="protein sequence ID" value="BCI56159.1"/>
    <property type="molecule type" value="Genomic_DNA"/>
</dbReference>
<dbReference type="InterPro" id="IPR027417">
    <property type="entry name" value="P-loop_NTPase"/>
</dbReference>
<dbReference type="SMART" id="SM00382">
    <property type="entry name" value="AAA"/>
    <property type="match status" value="1"/>
</dbReference>
<name>A0A6S6PCS8_9MYCO</name>
<evidence type="ECO:0000256" key="3">
    <source>
        <dbReference type="ARBA" id="ARBA00022840"/>
    </source>
</evidence>
<dbReference type="AlphaFoldDB" id="A0A6S6PCS8"/>
<dbReference type="SUPFAM" id="SSF52540">
    <property type="entry name" value="P-loop containing nucleoside triphosphate hydrolases"/>
    <property type="match status" value="1"/>
</dbReference>
<evidence type="ECO:0000313" key="6">
    <source>
        <dbReference type="Proteomes" id="UP000515734"/>
    </source>
</evidence>
<dbReference type="Gene3D" id="3.40.50.300">
    <property type="entry name" value="P-loop containing nucleotide triphosphate hydrolases"/>
    <property type="match status" value="1"/>
</dbReference>
<dbReference type="Pfam" id="PF00005">
    <property type="entry name" value="ABC_tran"/>
    <property type="match status" value="1"/>
</dbReference>
<feature type="domain" description="ABC transporter" evidence="4">
    <location>
        <begin position="6"/>
        <end position="238"/>
    </location>
</feature>
<dbReference type="FunFam" id="3.40.50.300:FF:000134">
    <property type="entry name" value="Iron-enterobactin ABC transporter ATP-binding protein"/>
    <property type="match status" value="1"/>
</dbReference>
<evidence type="ECO:0000313" key="5">
    <source>
        <dbReference type="EMBL" id="BCI56159.1"/>
    </source>
</evidence>
<protein>
    <submittedName>
        <fullName evidence="5">ABC transporter ATP-binding protein</fullName>
    </submittedName>
</protein>
<reference evidence="5 6" key="1">
    <citation type="submission" date="2020-07" db="EMBL/GenBank/DDBJ databases">
        <title>Complete genome sequence of Mycolicibacterium litorale like strain isolated from cardiac implantable electronic device infection.</title>
        <authorList>
            <person name="Fukano H."/>
            <person name="Miyama H."/>
            <person name="Hoshino Y."/>
        </authorList>
    </citation>
    <scope>NUCLEOTIDE SEQUENCE [LARGE SCALE GENOMIC DNA]</scope>
    <source>
        <strain evidence="5 6">NIIDNTM18</strain>
    </source>
</reference>
<dbReference type="GO" id="GO:0005524">
    <property type="term" value="F:ATP binding"/>
    <property type="evidence" value="ECO:0007669"/>
    <property type="project" value="UniProtKB-KW"/>
</dbReference>
<keyword evidence="2" id="KW-0547">Nucleotide-binding</keyword>
<dbReference type="PANTHER" id="PTHR42794:SF2">
    <property type="entry name" value="ABC TRANSPORTER ATP-BINDING PROTEIN"/>
    <property type="match status" value="1"/>
</dbReference>
<dbReference type="CDD" id="cd03214">
    <property type="entry name" value="ABC_Iron-Siderophores_B12_Hemin"/>
    <property type="match status" value="1"/>
</dbReference>
<evidence type="ECO:0000256" key="1">
    <source>
        <dbReference type="ARBA" id="ARBA00022448"/>
    </source>
</evidence>
<proteinExistence type="predicted"/>
<gene>
    <name evidence="5" type="ORF">NIIDNTM18_54370</name>
</gene>
<evidence type="ECO:0000259" key="4">
    <source>
        <dbReference type="PROSITE" id="PS50893"/>
    </source>
</evidence>
<evidence type="ECO:0000256" key="2">
    <source>
        <dbReference type="ARBA" id="ARBA00022741"/>
    </source>
</evidence>
<sequence length="270" mass="29291">MTAARLHADRLCVELGGRRVIDDVTVRAEPGETIGIVGPNGSGKSTLLRTLVRILRPSAGCVRVDGIDLATLPPRRSARMIGAVLQDTTGDFDLRVHDVVAMGRGPYKGVFSRDDDADRHVIATCLQLVDAGHLVERPFASLSGGERQRVLVARALAQQPGLLVLDEPTNHLDVRHQFEVLALPRRLGLTAVVALHDLNLAAHFCDRIHVLKDGSEWCSGPPAEVLTADLLARVYGVVARIRPHPDTGRIQVQYDPDGVVGDFPAQRSFL</sequence>
<dbReference type="InterPro" id="IPR003439">
    <property type="entry name" value="ABC_transporter-like_ATP-bd"/>
</dbReference>
<dbReference type="PROSITE" id="PS50893">
    <property type="entry name" value="ABC_TRANSPORTER_2"/>
    <property type="match status" value="1"/>
</dbReference>
<accession>A0A6S6PCS8</accession>
<dbReference type="PROSITE" id="PS00211">
    <property type="entry name" value="ABC_TRANSPORTER_1"/>
    <property type="match status" value="1"/>
</dbReference>
<dbReference type="InterPro" id="IPR017871">
    <property type="entry name" value="ABC_transporter-like_CS"/>
</dbReference>
<dbReference type="Proteomes" id="UP000515734">
    <property type="component" value="Chromosome"/>
</dbReference>
<organism evidence="5 6">
    <name type="scientific">Mycolicibacterium litorale</name>
    <dbReference type="NCBI Taxonomy" id="758802"/>
    <lineage>
        <taxon>Bacteria</taxon>
        <taxon>Bacillati</taxon>
        <taxon>Actinomycetota</taxon>
        <taxon>Actinomycetes</taxon>
        <taxon>Mycobacteriales</taxon>
        <taxon>Mycobacteriaceae</taxon>
        <taxon>Mycolicibacterium</taxon>
    </lineage>
</organism>